<proteinExistence type="predicted"/>
<evidence type="ECO:0000313" key="3">
    <source>
        <dbReference type="Proteomes" id="UP001283361"/>
    </source>
</evidence>
<protein>
    <submittedName>
        <fullName evidence="2">Uncharacterized protein</fullName>
    </submittedName>
</protein>
<feature type="region of interest" description="Disordered" evidence="1">
    <location>
        <begin position="1"/>
        <end position="35"/>
    </location>
</feature>
<dbReference type="Proteomes" id="UP001283361">
    <property type="component" value="Unassembled WGS sequence"/>
</dbReference>
<accession>A0AAE0XYH2</accession>
<reference evidence="2" key="1">
    <citation type="journal article" date="2023" name="G3 (Bethesda)">
        <title>A reference genome for the long-term kleptoplast-retaining sea slug Elysia crispata morphotype clarki.</title>
        <authorList>
            <person name="Eastman K.E."/>
            <person name="Pendleton A.L."/>
            <person name="Shaikh M.A."/>
            <person name="Suttiyut T."/>
            <person name="Ogas R."/>
            <person name="Tomko P."/>
            <person name="Gavelis G."/>
            <person name="Widhalm J.R."/>
            <person name="Wisecaver J.H."/>
        </authorList>
    </citation>
    <scope>NUCLEOTIDE SEQUENCE</scope>
    <source>
        <strain evidence="2">ECLA1</strain>
    </source>
</reference>
<gene>
    <name evidence="2" type="ORF">RRG08_005056</name>
</gene>
<dbReference type="EMBL" id="JAWDGP010007302">
    <property type="protein sequence ID" value="KAK3726451.1"/>
    <property type="molecule type" value="Genomic_DNA"/>
</dbReference>
<sequence>MSQTTRSPLRRTRLAQSSGQNGSSGVHPNSVSPKRRPLNEEWEICSFDIDSKPASFREALCSVCRELKKMQLTVGGYRLLSVPNAGGSSVVSEVLSFELLNKCFSAKLKKTEMEVSYFPLGGSITDYTCEMFANTVAVSVTRAMKYRGDYCLEDAQRLLQKKLKGVLQSTRNSLEKWSKQILHVWSTSHHVTSMLVQAYDTIEPETRANTVVMITTAENADYIFNNG</sequence>
<name>A0AAE0XYH2_9GAST</name>
<comment type="caution">
    <text evidence="2">The sequence shown here is derived from an EMBL/GenBank/DDBJ whole genome shotgun (WGS) entry which is preliminary data.</text>
</comment>
<dbReference type="AlphaFoldDB" id="A0AAE0XYH2"/>
<organism evidence="2 3">
    <name type="scientific">Elysia crispata</name>
    <name type="common">lettuce slug</name>
    <dbReference type="NCBI Taxonomy" id="231223"/>
    <lineage>
        <taxon>Eukaryota</taxon>
        <taxon>Metazoa</taxon>
        <taxon>Spiralia</taxon>
        <taxon>Lophotrochozoa</taxon>
        <taxon>Mollusca</taxon>
        <taxon>Gastropoda</taxon>
        <taxon>Heterobranchia</taxon>
        <taxon>Euthyneura</taxon>
        <taxon>Panpulmonata</taxon>
        <taxon>Sacoglossa</taxon>
        <taxon>Placobranchoidea</taxon>
        <taxon>Plakobranchidae</taxon>
        <taxon>Elysia</taxon>
    </lineage>
</organism>
<keyword evidence="3" id="KW-1185">Reference proteome</keyword>
<evidence type="ECO:0000313" key="2">
    <source>
        <dbReference type="EMBL" id="KAK3726451.1"/>
    </source>
</evidence>
<evidence type="ECO:0000256" key="1">
    <source>
        <dbReference type="SAM" id="MobiDB-lite"/>
    </source>
</evidence>
<feature type="compositionally biased region" description="Polar residues" evidence="1">
    <location>
        <begin position="14"/>
        <end position="32"/>
    </location>
</feature>